<gene>
    <name evidence="2" type="ORF">E1295_31830</name>
</gene>
<evidence type="ECO:0000313" key="3">
    <source>
        <dbReference type="Proteomes" id="UP000295136"/>
    </source>
</evidence>
<keyword evidence="1" id="KW-0812">Transmembrane</keyword>
<accession>A0A4R5EZI5</accession>
<dbReference type="Proteomes" id="UP000295136">
    <property type="component" value="Unassembled WGS sequence"/>
</dbReference>
<evidence type="ECO:0000256" key="1">
    <source>
        <dbReference type="SAM" id="Phobius"/>
    </source>
</evidence>
<keyword evidence="1" id="KW-1133">Transmembrane helix</keyword>
<dbReference type="EMBL" id="SMLD01000108">
    <property type="protein sequence ID" value="TDE40491.1"/>
    <property type="molecule type" value="Genomic_DNA"/>
</dbReference>
<protein>
    <submittedName>
        <fullName evidence="2">Uncharacterized protein</fullName>
    </submittedName>
</protein>
<organism evidence="2 3">
    <name type="scientific">Nonomuraea mesophila</name>
    <dbReference type="NCBI Taxonomy" id="2530382"/>
    <lineage>
        <taxon>Bacteria</taxon>
        <taxon>Bacillati</taxon>
        <taxon>Actinomycetota</taxon>
        <taxon>Actinomycetes</taxon>
        <taxon>Streptosporangiales</taxon>
        <taxon>Streptosporangiaceae</taxon>
        <taxon>Nonomuraea</taxon>
    </lineage>
</organism>
<comment type="caution">
    <text evidence="2">The sequence shown here is derived from an EMBL/GenBank/DDBJ whole genome shotgun (WGS) entry which is preliminary data.</text>
</comment>
<keyword evidence="1" id="KW-0472">Membrane</keyword>
<name>A0A4R5EZI5_9ACTN</name>
<keyword evidence="3" id="KW-1185">Reference proteome</keyword>
<dbReference type="AlphaFoldDB" id="A0A4R5EZI5"/>
<reference evidence="2 3" key="1">
    <citation type="submission" date="2019-03" db="EMBL/GenBank/DDBJ databases">
        <title>Draft genome sequences of novel Actinobacteria.</title>
        <authorList>
            <person name="Sahin N."/>
            <person name="Ay H."/>
            <person name="Saygin H."/>
        </authorList>
    </citation>
    <scope>NUCLEOTIDE SEQUENCE [LARGE SCALE GENOMIC DNA]</scope>
    <source>
        <strain evidence="2 3">6K102</strain>
    </source>
</reference>
<dbReference type="RefSeq" id="WP_132636080.1">
    <property type="nucleotide sequence ID" value="NZ_SMLD01000108.1"/>
</dbReference>
<feature type="transmembrane region" description="Helical" evidence="1">
    <location>
        <begin position="38"/>
        <end position="61"/>
    </location>
</feature>
<proteinExistence type="predicted"/>
<evidence type="ECO:0000313" key="2">
    <source>
        <dbReference type="EMBL" id="TDE40491.1"/>
    </source>
</evidence>
<sequence length="63" mass="6812">MTAEREVLDRLVSIETKLDISISRVDDHETRLRRLERAVWVAAGAAAAGGGVVGSIAQQFFTA</sequence>